<protein>
    <submittedName>
        <fullName evidence="1">Uncharacterized protein</fullName>
    </submittedName>
</protein>
<organism evidence="1">
    <name type="scientific">Myoviridae sp. ctcFb5</name>
    <dbReference type="NCBI Taxonomy" id="2825137"/>
    <lineage>
        <taxon>Viruses</taxon>
        <taxon>Duplodnaviria</taxon>
        <taxon>Heunggongvirae</taxon>
        <taxon>Uroviricota</taxon>
        <taxon>Caudoviricetes</taxon>
    </lineage>
</organism>
<accession>A0A8S5PXI5</accession>
<evidence type="ECO:0000313" key="1">
    <source>
        <dbReference type="EMBL" id="DAE11165.1"/>
    </source>
</evidence>
<sequence>MNNFVSSINGLSRAGKTKCDCLIVDRADF</sequence>
<proteinExistence type="predicted"/>
<dbReference type="EMBL" id="BK015527">
    <property type="protein sequence ID" value="DAE11165.1"/>
    <property type="molecule type" value="Genomic_DNA"/>
</dbReference>
<name>A0A8S5PXI5_9CAUD</name>
<reference evidence="1" key="1">
    <citation type="journal article" date="2021" name="Proc. Natl. Acad. Sci. U.S.A.">
        <title>A Catalog of Tens of Thousands of Viruses from Human Metagenomes Reveals Hidden Associations with Chronic Diseases.</title>
        <authorList>
            <person name="Tisza M.J."/>
            <person name="Buck C.B."/>
        </authorList>
    </citation>
    <scope>NUCLEOTIDE SEQUENCE</scope>
    <source>
        <strain evidence="1">CtcFb5</strain>
    </source>
</reference>